<reference evidence="1" key="1">
    <citation type="submission" date="2019-08" db="EMBL/GenBank/DDBJ databases">
        <title>Genome sequence of Clostridiales bacterium MT110.</title>
        <authorList>
            <person name="Cao J."/>
        </authorList>
    </citation>
    <scope>NUCLEOTIDE SEQUENCE</scope>
    <source>
        <strain evidence="1">MT110</strain>
    </source>
</reference>
<dbReference type="Proteomes" id="UP000594014">
    <property type="component" value="Chromosome"/>
</dbReference>
<sequence>MKVEIKKLRETAIIPSRGSEYAAGYDLFANLDSPLVIPAQTTVKIGTGLSVAIPAGYFGGVFARSGLASKQGLRPSNCVGCVDSDYRGELIVALYNDSAENQTINPNDRIAQLVVIPFLTVEFEETEELGETVRGENGFGSTGI</sequence>
<evidence type="ECO:0000313" key="1">
    <source>
        <dbReference type="EMBL" id="QOX62580.1"/>
    </source>
</evidence>
<dbReference type="EMBL" id="CP042469">
    <property type="protein sequence ID" value="QOX62580.1"/>
    <property type="molecule type" value="Genomic_DNA"/>
</dbReference>
<dbReference type="EC" id="3.6.1.23" evidence="1"/>
<accession>A0ACD1A8D9</accession>
<evidence type="ECO:0000313" key="2">
    <source>
        <dbReference type="Proteomes" id="UP000594014"/>
    </source>
</evidence>
<protein>
    <submittedName>
        <fullName evidence="1">dUTP diphosphatase</fullName>
        <ecNumber evidence="1">3.6.1.23</ecNumber>
    </submittedName>
</protein>
<keyword evidence="1" id="KW-0378">Hydrolase</keyword>
<gene>
    <name evidence="1" type="ORF">FRZ06_04080</name>
</gene>
<name>A0ACD1A8D9_9FIRM</name>
<keyword evidence="2" id="KW-1185">Reference proteome</keyword>
<proteinExistence type="predicted"/>
<organism evidence="1 2">
    <name type="scientific">Anoxybacterium hadale</name>
    <dbReference type="NCBI Taxonomy" id="3408580"/>
    <lineage>
        <taxon>Bacteria</taxon>
        <taxon>Bacillati</taxon>
        <taxon>Bacillota</taxon>
        <taxon>Clostridia</taxon>
        <taxon>Peptostreptococcales</taxon>
        <taxon>Anaerovoracaceae</taxon>
        <taxon>Anoxybacterium</taxon>
    </lineage>
</organism>